<feature type="transmembrane region" description="Helical" evidence="8">
    <location>
        <begin position="107"/>
        <end position="136"/>
    </location>
</feature>
<evidence type="ECO:0000256" key="8">
    <source>
        <dbReference type="RuleBase" id="RU363032"/>
    </source>
</evidence>
<feature type="transmembrane region" description="Helical" evidence="8">
    <location>
        <begin position="281"/>
        <end position="303"/>
    </location>
</feature>
<comment type="subcellular location">
    <subcellularLocation>
        <location evidence="1 8">Cell membrane</location>
        <topology evidence="1 8">Multi-pass membrane protein</topology>
    </subcellularLocation>
</comment>
<dbReference type="InterPro" id="IPR035906">
    <property type="entry name" value="MetI-like_sf"/>
</dbReference>
<evidence type="ECO:0000256" key="6">
    <source>
        <dbReference type="ARBA" id="ARBA00022989"/>
    </source>
</evidence>
<dbReference type="RefSeq" id="WP_100609143.1">
    <property type="nucleotide sequence ID" value="NZ_CP024962.1"/>
</dbReference>
<feature type="transmembrane region" description="Helical" evidence="8">
    <location>
        <begin position="57"/>
        <end position="82"/>
    </location>
</feature>
<keyword evidence="3 8" id="KW-0813">Transport</keyword>
<protein>
    <submittedName>
        <fullName evidence="9">Spermidine/putrescine ABC transporter permease</fullName>
    </submittedName>
</protein>
<evidence type="ECO:0000313" key="10">
    <source>
        <dbReference type="Proteomes" id="UP000232222"/>
    </source>
</evidence>
<dbReference type="InterPro" id="IPR000515">
    <property type="entry name" value="MetI-like"/>
</dbReference>
<name>A0A2K8NQX1_9MOLU</name>
<evidence type="ECO:0000256" key="4">
    <source>
        <dbReference type="ARBA" id="ARBA00022475"/>
    </source>
</evidence>
<dbReference type="Proteomes" id="UP000232222">
    <property type="component" value="Chromosome"/>
</dbReference>
<feature type="transmembrane region" description="Helical" evidence="8">
    <location>
        <begin position="179"/>
        <end position="202"/>
    </location>
</feature>
<dbReference type="OrthoDB" id="9807047at2"/>
<evidence type="ECO:0000256" key="3">
    <source>
        <dbReference type="ARBA" id="ARBA00022448"/>
    </source>
</evidence>
<dbReference type="GO" id="GO:0055085">
    <property type="term" value="P:transmembrane transport"/>
    <property type="evidence" value="ECO:0007669"/>
    <property type="project" value="InterPro"/>
</dbReference>
<evidence type="ECO:0000256" key="5">
    <source>
        <dbReference type="ARBA" id="ARBA00022692"/>
    </source>
</evidence>
<dbReference type="Gene3D" id="1.10.3720.10">
    <property type="entry name" value="MetI-like"/>
    <property type="match status" value="1"/>
</dbReference>
<keyword evidence="10" id="KW-1185">Reference proteome</keyword>
<dbReference type="Pfam" id="PF00528">
    <property type="entry name" value="BPD_transp_1"/>
    <property type="match status" value="1"/>
</dbReference>
<dbReference type="EMBL" id="CP024962">
    <property type="protein sequence ID" value="ATZ16184.1"/>
    <property type="molecule type" value="Genomic_DNA"/>
</dbReference>
<evidence type="ECO:0000313" key="9">
    <source>
        <dbReference type="EMBL" id="ATZ16184.1"/>
    </source>
</evidence>
<keyword evidence="6 8" id="KW-1133">Transmembrane helix</keyword>
<dbReference type="PROSITE" id="PS50928">
    <property type="entry name" value="ABC_TM1"/>
    <property type="match status" value="1"/>
</dbReference>
<dbReference type="GO" id="GO:0005886">
    <property type="term" value="C:plasma membrane"/>
    <property type="evidence" value="ECO:0007669"/>
    <property type="project" value="UniProtKB-SubCell"/>
</dbReference>
<dbReference type="NCBIfam" id="NF043074">
    <property type="entry name" value="MMSYN1_0196"/>
    <property type="match status" value="1"/>
</dbReference>
<evidence type="ECO:0000256" key="7">
    <source>
        <dbReference type="ARBA" id="ARBA00023136"/>
    </source>
</evidence>
<evidence type="ECO:0000256" key="1">
    <source>
        <dbReference type="ARBA" id="ARBA00004651"/>
    </source>
</evidence>
<keyword evidence="7 8" id="KW-0472">Membrane</keyword>
<gene>
    <name evidence="9" type="primary">potB</name>
    <name evidence="9" type="ORF">EFREU_v1c01570</name>
</gene>
<proteinExistence type="inferred from homology"/>
<organism evidence="9 10">
    <name type="scientific">Entomoplasma freundtii</name>
    <dbReference type="NCBI Taxonomy" id="74700"/>
    <lineage>
        <taxon>Bacteria</taxon>
        <taxon>Bacillati</taxon>
        <taxon>Mycoplasmatota</taxon>
        <taxon>Mollicutes</taxon>
        <taxon>Entomoplasmatales</taxon>
        <taxon>Entomoplasmataceae</taxon>
        <taxon>Entomoplasma</taxon>
    </lineage>
</organism>
<dbReference type="PANTHER" id="PTHR42929:SF1">
    <property type="entry name" value="INNER MEMBRANE ABC TRANSPORTER PERMEASE PROTEIN YDCU-RELATED"/>
    <property type="match status" value="1"/>
</dbReference>
<reference evidence="9 10" key="1">
    <citation type="submission" date="2017-11" db="EMBL/GenBank/DDBJ databases">
        <title>Genome sequence of Entomoplasma freundtii BARC 318 (ATCC 51999).</title>
        <authorList>
            <person name="Lo W.-S."/>
            <person name="Gasparich G.E."/>
            <person name="Kuo C.-H."/>
        </authorList>
    </citation>
    <scope>NUCLEOTIDE SEQUENCE [LARGE SCALE GENOMIC DNA]</scope>
    <source>
        <strain evidence="9 10">BARC 318</strain>
    </source>
</reference>
<dbReference type="AlphaFoldDB" id="A0A2K8NQX1"/>
<sequence>MKTRKPSKKSLGYNEAELNAAITQEVKRRRSLKISEFSAKLAKTKTFNFTKGKVWPILLPFFIVMIFLIILPLVSILIYSLVKPTGNAQLFRITLENFVKMFTSKNIMVALLLSIAYAVAAALVAIVFGYPIALIMSEVKSKVLVKNMWILVTMPIWISMLLKVLGLKSFFYLLMPSAIGTPFAVIIGMVYMFLPFAIIPIYDSLEMRQIDLEEAARDLGMSSWKTFWHITFRSSLPGVLTAFTLVIVQAATSLIVIRYMGDGKINLISSIIESYFFKGNNFGFGAAISVVLTIFVFLLTLLIRWSSNRLEGKRGKNKWKNSSEPTILPL</sequence>
<dbReference type="InterPro" id="IPR050024">
    <property type="entry name" value="MMSYN1_0196-like"/>
</dbReference>
<feature type="transmembrane region" description="Helical" evidence="8">
    <location>
        <begin position="148"/>
        <end position="173"/>
    </location>
</feature>
<dbReference type="PANTHER" id="PTHR42929">
    <property type="entry name" value="INNER MEMBRANE ABC TRANSPORTER PERMEASE PROTEIN YDCU-RELATED-RELATED"/>
    <property type="match status" value="1"/>
</dbReference>
<feature type="transmembrane region" description="Helical" evidence="8">
    <location>
        <begin position="239"/>
        <end position="261"/>
    </location>
</feature>
<keyword evidence="5 8" id="KW-0812">Transmembrane</keyword>
<dbReference type="CDD" id="cd06261">
    <property type="entry name" value="TM_PBP2"/>
    <property type="match status" value="1"/>
</dbReference>
<comment type="similarity">
    <text evidence="2">Belongs to the binding-protein-dependent transport system permease family. CysTW subfamily.</text>
</comment>
<dbReference type="KEGG" id="efr:EFREU_v1c01570"/>
<evidence type="ECO:0000256" key="2">
    <source>
        <dbReference type="ARBA" id="ARBA00007069"/>
    </source>
</evidence>
<keyword evidence="4" id="KW-1003">Cell membrane</keyword>
<accession>A0A2K8NQX1</accession>
<dbReference type="SUPFAM" id="SSF161098">
    <property type="entry name" value="MetI-like"/>
    <property type="match status" value="1"/>
</dbReference>